<keyword evidence="4 5" id="KW-0961">Cell wall biogenesis/degradation</keyword>
<comment type="catalytic activity">
    <reaction evidence="5">
        <text>L-glutamate = D-glutamate</text>
        <dbReference type="Rhea" id="RHEA:12813"/>
        <dbReference type="ChEBI" id="CHEBI:29985"/>
        <dbReference type="ChEBI" id="CHEBI:29986"/>
        <dbReference type="EC" id="5.1.1.3"/>
    </reaction>
</comment>
<dbReference type="Gene3D" id="3.40.50.1860">
    <property type="match status" value="2"/>
</dbReference>
<dbReference type="EMBL" id="JBHRSL010000010">
    <property type="protein sequence ID" value="MFC3052683.1"/>
    <property type="molecule type" value="Genomic_DNA"/>
</dbReference>
<keyword evidence="8" id="KW-1185">Reference proteome</keyword>
<evidence type="ECO:0000256" key="4">
    <source>
        <dbReference type="ARBA" id="ARBA00023316"/>
    </source>
</evidence>
<feature type="active site" description="Proton donor/acceptor" evidence="5">
    <location>
        <position position="69"/>
    </location>
</feature>
<reference evidence="8" key="1">
    <citation type="journal article" date="2019" name="Int. J. Syst. Evol. Microbiol.">
        <title>The Global Catalogue of Microorganisms (GCM) 10K type strain sequencing project: providing services to taxonomists for standard genome sequencing and annotation.</title>
        <authorList>
            <consortium name="The Broad Institute Genomics Platform"/>
            <consortium name="The Broad Institute Genome Sequencing Center for Infectious Disease"/>
            <person name="Wu L."/>
            <person name="Ma J."/>
        </authorList>
    </citation>
    <scope>NUCLEOTIDE SEQUENCE [LARGE SCALE GENOMIC DNA]</scope>
    <source>
        <strain evidence="8">KCTC 62164</strain>
    </source>
</reference>
<evidence type="ECO:0000313" key="7">
    <source>
        <dbReference type="EMBL" id="MFC3052683.1"/>
    </source>
</evidence>
<gene>
    <name evidence="5 7" type="primary">murI</name>
    <name evidence="7" type="ORF">ACFOKA_12280</name>
</gene>
<dbReference type="PANTHER" id="PTHR21198">
    <property type="entry name" value="GLUTAMATE RACEMASE"/>
    <property type="match status" value="1"/>
</dbReference>
<feature type="binding site" evidence="5">
    <location>
        <begin position="6"/>
        <end position="7"/>
    </location>
    <ligand>
        <name>substrate</name>
    </ligand>
</feature>
<dbReference type="InterPro" id="IPR001920">
    <property type="entry name" value="Asp/Glu_race"/>
</dbReference>
<dbReference type="PANTHER" id="PTHR21198:SF2">
    <property type="entry name" value="GLUTAMATE RACEMASE"/>
    <property type="match status" value="1"/>
</dbReference>
<dbReference type="NCBIfam" id="TIGR00067">
    <property type="entry name" value="glut_race"/>
    <property type="match status" value="1"/>
</dbReference>
<proteinExistence type="inferred from homology"/>
<feature type="binding site" evidence="5">
    <location>
        <begin position="38"/>
        <end position="39"/>
    </location>
    <ligand>
        <name>substrate</name>
    </ligand>
</feature>
<dbReference type="Proteomes" id="UP001595444">
    <property type="component" value="Unassembled WGS sequence"/>
</dbReference>
<evidence type="ECO:0000313" key="8">
    <source>
        <dbReference type="Proteomes" id="UP001595444"/>
    </source>
</evidence>
<comment type="similarity">
    <text evidence="5">Belongs to the aspartate/glutamate racemases family.</text>
</comment>
<feature type="binding site" evidence="5">
    <location>
        <begin position="197"/>
        <end position="198"/>
    </location>
    <ligand>
        <name>substrate</name>
    </ligand>
</feature>
<dbReference type="GO" id="GO:0008881">
    <property type="term" value="F:glutamate racemase activity"/>
    <property type="evidence" value="ECO:0007669"/>
    <property type="project" value="UniProtKB-EC"/>
</dbReference>
<comment type="pathway">
    <text evidence="5">Cell wall biogenesis; peptidoglycan biosynthesis.</text>
</comment>
<name>A0ABV7D649_9PROT</name>
<organism evidence="7 8">
    <name type="scientific">Kordiimonas pumila</name>
    <dbReference type="NCBI Taxonomy" id="2161677"/>
    <lineage>
        <taxon>Bacteria</taxon>
        <taxon>Pseudomonadati</taxon>
        <taxon>Pseudomonadota</taxon>
        <taxon>Alphaproteobacteria</taxon>
        <taxon>Kordiimonadales</taxon>
        <taxon>Kordiimonadaceae</taxon>
        <taxon>Kordiimonas</taxon>
    </lineage>
</organism>
<dbReference type="SUPFAM" id="SSF53681">
    <property type="entry name" value="Aspartate/glutamate racemase"/>
    <property type="match status" value="2"/>
</dbReference>
<dbReference type="HAMAP" id="MF_00258">
    <property type="entry name" value="Glu_racemase"/>
    <property type="match status" value="1"/>
</dbReference>
<evidence type="ECO:0000256" key="1">
    <source>
        <dbReference type="ARBA" id="ARBA00022960"/>
    </source>
</evidence>
<comment type="caution">
    <text evidence="7">The sequence shown here is derived from an EMBL/GenBank/DDBJ whole genome shotgun (WGS) entry which is preliminary data.</text>
</comment>
<accession>A0ABV7D649</accession>
<feature type="binding site" evidence="5">
    <location>
        <begin position="70"/>
        <end position="71"/>
    </location>
    <ligand>
        <name>substrate</name>
    </ligand>
</feature>
<evidence type="ECO:0000256" key="3">
    <source>
        <dbReference type="ARBA" id="ARBA00023235"/>
    </source>
</evidence>
<evidence type="ECO:0000256" key="5">
    <source>
        <dbReference type="HAMAP-Rule" id="MF_00258"/>
    </source>
</evidence>
<dbReference type="EC" id="5.1.1.3" evidence="5 6"/>
<keyword evidence="2 5" id="KW-0573">Peptidoglycan synthesis</keyword>
<dbReference type="RefSeq" id="WP_194213664.1">
    <property type="nucleotide sequence ID" value="NZ_CP061205.1"/>
</dbReference>
<keyword evidence="1 5" id="KW-0133">Cell shape</keyword>
<evidence type="ECO:0000256" key="6">
    <source>
        <dbReference type="NCBIfam" id="TIGR00067"/>
    </source>
</evidence>
<evidence type="ECO:0000256" key="2">
    <source>
        <dbReference type="ARBA" id="ARBA00022984"/>
    </source>
</evidence>
<dbReference type="InterPro" id="IPR004391">
    <property type="entry name" value="Glu_race"/>
</dbReference>
<feature type="active site" description="Proton donor/acceptor" evidence="5">
    <location>
        <position position="196"/>
    </location>
</feature>
<comment type="function">
    <text evidence="5">Provides the (R)-glutamate required for cell wall biosynthesis.</text>
</comment>
<keyword evidence="3 5" id="KW-0413">Isomerase</keyword>
<protein>
    <recommendedName>
        <fullName evidence="5 6">Glutamate racemase</fullName>
        <ecNumber evidence="5 6">5.1.1.3</ecNumber>
    </recommendedName>
</protein>
<sequence length="277" mass="30098">MIGVFDSGSGGVTILEALHKQLPKQDFLYLGDHANAPYGHRSNQQIVDLTRKGVDALMQRGCTLVVLACNTAAAVALRSLQQTWLLDNYPDRRILGVLVPMVEAITEVPWSQEHPGSHKKRPLNVTLFATKKTIESNAYGEEIKKRANHINLTAKACPGLVDAIEGGAGYAPIAGLVSGYVSEILSSRPDAAVLGCTHFPLIKRHFEAALGDKIALYSQPEIVARALIDYLERHPEFTASPNETGRVTLLTSGDPKDVTAANQYLPPHLQTFIKLST</sequence>